<keyword evidence="5 9" id="KW-0010">Activator</keyword>
<proteinExistence type="inferred from homology"/>
<comment type="similarity">
    <text evidence="2 9">Belongs to the Mediator complex subunit 5 family.</text>
</comment>
<evidence type="ECO:0000256" key="3">
    <source>
        <dbReference type="ARBA" id="ARBA00020628"/>
    </source>
</evidence>
<comment type="function">
    <text evidence="9">Component of the Mediator complex, a coactivator involved in the regulated transcription of nearly all RNA polymerase II-dependent genes. Mediator functions as a bridge to convey information from gene-specific regulatory proteins to the basal RNA polymerase II transcription machinery. Mediator is recruited to promoters by direct interactions with regulatory proteins and serves as a scaffold for the assembly of a functional preinitiation complex with RNA polymerase II and the general transcription factors.</text>
</comment>
<evidence type="ECO:0000256" key="8">
    <source>
        <dbReference type="ARBA" id="ARBA00031256"/>
    </source>
</evidence>
<gene>
    <name evidence="11" type="primary">NUT1</name>
    <name evidence="9" type="synonym">MED5</name>
    <name evidence="11" type="ORF">SLS62_000734</name>
</gene>
<evidence type="ECO:0000256" key="5">
    <source>
        <dbReference type="ARBA" id="ARBA00023159"/>
    </source>
</evidence>
<evidence type="ECO:0000313" key="11">
    <source>
        <dbReference type="EMBL" id="KAK7757185.1"/>
    </source>
</evidence>
<comment type="subunit">
    <text evidence="9">Component of the Mediator complex.</text>
</comment>
<feature type="region of interest" description="Disordered" evidence="10">
    <location>
        <begin position="1037"/>
        <end position="1057"/>
    </location>
</feature>
<keyword evidence="6 9" id="KW-0804">Transcription</keyword>
<dbReference type="InterPro" id="IPR014801">
    <property type="entry name" value="Mediator_Med5_fun"/>
</dbReference>
<evidence type="ECO:0000256" key="10">
    <source>
        <dbReference type="SAM" id="MobiDB-lite"/>
    </source>
</evidence>
<dbReference type="AlphaFoldDB" id="A0AAN9UX57"/>
<dbReference type="Proteomes" id="UP001320420">
    <property type="component" value="Unassembled WGS sequence"/>
</dbReference>
<keyword evidence="12" id="KW-1185">Reference proteome</keyword>
<dbReference type="PANTHER" id="PTHR35784:SF1">
    <property type="entry name" value="MEDIATOR OF RNA POLYMERASE II TRANSCRIPTION SUBUNIT 5"/>
    <property type="match status" value="1"/>
</dbReference>
<comment type="subcellular location">
    <subcellularLocation>
        <location evidence="1 9">Nucleus</location>
    </subcellularLocation>
</comment>
<accession>A0AAN9UX57</accession>
<feature type="compositionally biased region" description="Basic residues" evidence="10">
    <location>
        <begin position="891"/>
        <end position="903"/>
    </location>
</feature>
<evidence type="ECO:0000256" key="1">
    <source>
        <dbReference type="ARBA" id="ARBA00004123"/>
    </source>
</evidence>
<dbReference type="GO" id="GO:0006357">
    <property type="term" value="P:regulation of transcription by RNA polymerase II"/>
    <property type="evidence" value="ECO:0007669"/>
    <property type="project" value="InterPro"/>
</dbReference>
<dbReference type="EMBL" id="JAKJXP020000003">
    <property type="protein sequence ID" value="KAK7757185.1"/>
    <property type="molecule type" value="Genomic_DNA"/>
</dbReference>
<feature type="region of interest" description="Disordered" evidence="10">
    <location>
        <begin position="879"/>
        <end position="916"/>
    </location>
</feature>
<dbReference type="PANTHER" id="PTHR35784">
    <property type="entry name" value="MEDIATOR OF RNA POLYMERASE II TRANSCRIPTION SUBUNIT 5"/>
    <property type="match status" value="1"/>
</dbReference>
<evidence type="ECO:0000256" key="7">
    <source>
        <dbReference type="ARBA" id="ARBA00023242"/>
    </source>
</evidence>
<evidence type="ECO:0000256" key="4">
    <source>
        <dbReference type="ARBA" id="ARBA00023015"/>
    </source>
</evidence>
<evidence type="ECO:0000256" key="6">
    <source>
        <dbReference type="ARBA" id="ARBA00023163"/>
    </source>
</evidence>
<evidence type="ECO:0000313" key="12">
    <source>
        <dbReference type="Proteomes" id="UP001320420"/>
    </source>
</evidence>
<dbReference type="GO" id="GO:0003712">
    <property type="term" value="F:transcription coregulator activity"/>
    <property type="evidence" value="ECO:0007669"/>
    <property type="project" value="InterPro"/>
</dbReference>
<organism evidence="11 12">
    <name type="scientific">Diatrype stigma</name>
    <dbReference type="NCBI Taxonomy" id="117547"/>
    <lineage>
        <taxon>Eukaryota</taxon>
        <taxon>Fungi</taxon>
        <taxon>Dikarya</taxon>
        <taxon>Ascomycota</taxon>
        <taxon>Pezizomycotina</taxon>
        <taxon>Sordariomycetes</taxon>
        <taxon>Xylariomycetidae</taxon>
        <taxon>Xylariales</taxon>
        <taxon>Diatrypaceae</taxon>
        <taxon>Diatrype</taxon>
    </lineage>
</organism>
<name>A0AAN9UX57_9PEZI</name>
<keyword evidence="7 9" id="KW-0539">Nucleus</keyword>
<protein>
    <recommendedName>
        <fullName evidence="3 9">Mediator of RNA polymerase II transcription subunit 5</fullName>
    </recommendedName>
    <alternativeName>
        <fullName evidence="8 9">Mediator complex subunit 5</fullName>
    </alternativeName>
</protein>
<reference evidence="11 12" key="1">
    <citation type="submission" date="2024-02" db="EMBL/GenBank/DDBJ databases">
        <title>De novo assembly and annotation of 12 fungi associated with fruit tree decline syndrome in Ontario, Canada.</title>
        <authorList>
            <person name="Sulman M."/>
            <person name="Ellouze W."/>
            <person name="Ilyukhin E."/>
        </authorList>
    </citation>
    <scope>NUCLEOTIDE SEQUENCE [LARGE SCALE GENOMIC DNA]</scope>
    <source>
        <strain evidence="11 12">M11/M66-122</strain>
    </source>
</reference>
<evidence type="ECO:0000256" key="9">
    <source>
        <dbReference type="RuleBase" id="RU364142"/>
    </source>
</evidence>
<dbReference type="Pfam" id="PF08689">
    <property type="entry name" value="Med5"/>
    <property type="match status" value="1"/>
</dbReference>
<keyword evidence="4 9" id="KW-0805">Transcription regulation</keyword>
<sequence length="1084" mass="116326">MDDINVDVDVDMDGGLGFGASMGRDGGQSVEQWSRFLTQCISTRLDPETFESYITILNSKYPLPPIAIADVFLRPQPSNHESLDPRIPRYIQVLSQRKLIDTPSILKALYKYSTSHTQAQRAGHPSLEDNAQAANAKAVTLQWGSSYASEEVIFYRLTKAVGLGTGIKSASDALDVCKIIARWMSLFSSASAAFAQDVMGQLQSTQSRDEMEAARAAFVMLLLSVCENQTVLTALSRPFAKGACIDSITGAHVLWLTSKKEARKALSESLAVFVPSILQSASQIAGRLELFRTETLAAFDPADRKKESASAEMDDILDSTVGLDSFVVPELPISNTRAGLYIYLNAAGDIQSTTIDLILASFDVLANAVFRHEGPKTGHLLRSYLINKLPLLLATLANSMFPPLTAQFCITEALSQVDTNAFPTLSGMFDNANNNNSFTDTVRQDFCFACCLHGLIPEASIEGLLGEITYQTLPSGGKYVKEALVEECMTDPERIQGLIGELDNMDGNVGAVCQALTEVIARLCNNKETMTLKLLCSQLAKKPLSLDVMLLFEKPITILQPLCELLENWKYEEDQGEYQPVYEEFGYNLSILDLGIRSSDSFVAKLLNNGQLGRALDELTDQEREHLDGWIHGLFGTGAGGLGDELMSSCPPQEFYLLVATLFQNIVLALGTGFLSEESLKTGLEYLVDTFLLPSLVLALSYMANQLWSDISQEKKAIIRVLQLILLTKQGSNEAQTMLSAVLNIVAKPLEHALRLSQRQNPKSQDIEPLLRAIKDNTRFSRRTAGAGHNELEAWTSTAGGGLAAAVRHTLQGFVQWSLHPGINIMPTAYTHRQVLAALRILGARRLLHVVLDEVKQQTDAGSGSVAYDVATALVCAPDATNQPSPDTLRHHQHHHHHHHHHHDQHDMPPPPPLQTHLSLREALRFEAEDFKAIQKRDPAMAENVVRLYRRVEAQLLEPPPPPQAGDAGAAAAALGLVGATGDDVAAATAAAEAELNSALEAAAAMGGGSGGGGGGGGQGDDVGSVTGGMHLDLSGVGGGDSGGAGGGSVGTGGPGGSLDDDIFGGLGGVGGAAELLDWEGILQ</sequence>
<comment type="caution">
    <text evidence="11">The sequence shown here is derived from an EMBL/GenBank/DDBJ whole genome shotgun (WGS) entry which is preliminary data.</text>
</comment>
<dbReference type="GO" id="GO:0016592">
    <property type="term" value="C:mediator complex"/>
    <property type="evidence" value="ECO:0007669"/>
    <property type="project" value="InterPro"/>
</dbReference>
<evidence type="ECO:0000256" key="2">
    <source>
        <dbReference type="ARBA" id="ARBA00008782"/>
    </source>
</evidence>